<reference evidence="2" key="2">
    <citation type="journal article" date="2015" name="Fish Shellfish Immunol.">
        <title>Early steps in the European eel (Anguilla anguilla)-Vibrio vulnificus interaction in the gills: Role of the RtxA13 toxin.</title>
        <authorList>
            <person name="Callol A."/>
            <person name="Pajuelo D."/>
            <person name="Ebbesson L."/>
            <person name="Teles M."/>
            <person name="MacKenzie S."/>
            <person name="Amaro C."/>
        </authorList>
    </citation>
    <scope>NUCLEOTIDE SEQUENCE</scope>
</reference>
<keyword evidence="1" id="KW-1133">Transmembrane helix</keyword>
<dbReference type="EMBL" id="GBXM01069887">
    <property type="protein sequence ID" value="JAH38690.1"/>
    <property type="molecule type" value="Transcribed_RNA"/>
</dbReference>
<accession>A0A0E9SDA9</accession>
<sequence>MERGSNLYSMHFLHLFLCYIGIPVPTRLLTLSLFLTCYKRRGVLYRRRC</sequence>
<name>A0A0E9SDA9_ANGAN</name>
<evidence type="ECO:0000256" key="1">
    <source>
        <dbReference type="SAM" id="Phobius"/>
    </source>
</evidence>
<feature type="transmembrane region" description="Helical" evidence="1">
    <location>
        <begin position="12"/>
        <end position="38"/>
    </location>
</feature>
<protein>
    <submittedName>
        <fullName evidence="2">Uncharacterized protein</fullName>
    </submittedName>
</protein>
<reference evidence="2" key="1">
    <citation type="submission" date="2014-11" db="EMBL/GenBank/DDBJ databases">
        <authorList>
            <person name="Amaro Gonzalez C."/>
        </authorList>
    </citation>
    <scope>NUCLEOTIDE SEQUENCE</scope>
</reference>
<dbReference type="AlphaFoldDB" id="A0A0E9SDA9"/>
<organism evidence="2">
    <name type="scientific">Anguilla anguilla</name>
    <name type="common">European freshwater eel</name>
    <name type="synonym">Muraena anguilla</name>
    <dbReference type="NCBI Taxonomy" id="7936"/>
    <lineage>
        <taxon>Eukaryota</taxon>
        <taxon>Metazoa</taxon>
        <taxon>Chordata</taxon>
        <taxon>Craniata</taxon>
        <taxon>Vertebrata</taxon>
        <taxon>Euteleostomi</taxon>
        <taxon>Actinopterygii</taxon>
        <taxon>Neopterygii</taxon>
        <taxon>Teleostei</taxon>
        <taxon>Anguilliformes</taxon>
        <taxon>Anguillidae</taxon>
        <taxon>Anguilla</taxon>
    </lineage>
</organism>
<evidence type="ECO:0000313" key="2">
    <source>
        <dbReference type="EMBL" id="JAH38690.1"/>
    </source>
</evidence>
<proteinExistence type="predicted"/>
<keyword evidence="1" id="KW-0812">Transmembrane</keyword>
<keyword evidence="1" id="KW-0472">Membrane</keyword>